<dbReference type="EMBL" id="DYUK01000136">
    <property type="protein sequence ID" value="HJG80009.1"/>
    <property type="molecule type" value="Genomic_DNA"/>
</dbReference>
<evidence type="ECO:0000313" key="1">
    <source>
        <dbReference type="EMBL" id="HJG80009.1"/>
    </source>
</evidence>
<protein>
    <submittedName>
        <fullName evidence="1">Uncharacterized protein</fullName>
    </submittedName>
</protein>
<gene>
    <name evidence="1" type="ORF">K8V08_06325</name>
</gene>
<accession>A0A921SNS7</accession>
<comment type="caution">
    <text evidence="1">The sequence shown here is derived from an EMBL/GenBank/DDBJ whole genome shotgun (WGS) entry which is preliminary data.</text>
</comment>
<proteinExistence type="predicted"/>
<dbReference type="Proteomes" id="UP000784435">
    <property type="component" value="Unassembled WGS sequence"/>
</dbReference>
<sequence length="155" mass="15922">MPPGVRLCTHALEAAAASHVRSVHWFLHPGHTVIAEAAHGARQTVILVGRVPHGEAGMLDPGVLLLGVFAAAEAPARLSHLVGSGDAPHPVSAVLSRWLLPAGAPVPPARVLRSSPAEQLERALVAQLADALARAQVQEETVAQADPRAGGESSA</sequence>
<reference evidence="1" key="2">
    <citation type="submission" date="2021-09" db="EMBL/GenBank/DDBJ databases">
        <authorList>
            <person name="Gilroy R."/>
        </authorList>
    </citation>
    <scope>NUCLEOTIDE SEQUENCE</scope>
    <source>
        <strain evidence="1">ChiGjej5B5-7349</strain>
    </source>
</reference>
<dbReference type="AlphaFoldDB" id="A0A921SNS7"/>
<name>A0A921SNS7_9MICO</name>
<organism evidence="1 2">
    <name type="scientific">Brevibacterium senegalense</name>
    <dbReference type="NCBI Taxonomy" id="1033736"/>
    <lineage>
        <taxon>Bacteria</taxon>
        <taxon>Bacillati</taxon>
        <taxon>Actinomycetota</taxon>
        <taxon>Actinomycetes</taxon>
        <taxon>Micrococcales</taxon>
        <taxon>Brevibacteriaceae</taxon>
        <taxon>Brevibacterium</taxon>
    </lineage>
</organism>
<reference evidence="1" key="1">
    <citation type="journal article" date="2021" name="PeerJ">
        <title>Extensive microbial diversity within the chicken gut microbiome revealed by metagenomics and culture.</title>
        <authorList>
            <person name="Gilroy R."/>
            <person name="Ravi A."/>
            <person name="Getino M."/>
            <person name="Pursley I."/>
            <person name="Horton D.L."/>
            <person name="Alikhan N.F."/>
            <person name="Baker D."/>
            <person name="Gharbi K."/>
            <person name="Hall N."/>
            <person name="Watson M."/>
            <person name="Adriaenssens E.M."/>
            <person name="Foster-Nyarko E."/>
            <person name="Jarju S."/>
            <person name="Secka A."/>
            <person name="Antonio M."/>
            <person name="Oren A."/>
            <person name="Chaudhuri R.R."/>
            <person name="La Ragione R."/>
            <person name="Hildebrand F."/>
            <person name="Pallen M.J."/>
        </authorList>
    </citation>
    <scope>NUCLEOTIDE SEQUENCE</scope>
    <source>
        <strain evidence="1">ChiGjej5B5-7349</strain>
    </source>
</reference>
<evidence type="ECO:0000313" key="2">
    <source>
        <dbReference type="Proteomes" id="UP000784435"/>
    </source>
</evidence>